<proteinExistence type="predicted"/>
<accession>A0ABR1F0G5</accession>
<gene>
    <name evidence="2" type="ORF">BZA70DRAFT_77550</name>
</gene>
<dbReference type="GeneID" id="90040906"/>
<feature type="chain" id="PRO_5047442411" description="Secreted protein" evidence="1">
    <location>
        <begin position="28"/>
        <end position="105"/>
    </location>
</feature>
<comment type="caution">
    <text evidence="2">The sequence shown here is derived from an EMBL/GenBank/DDBJ whole genome shotgun (WGS) entry which is preliminary data.</text>
</comment>
<evidence type="ECO:0000256" key="1">
    <source>
        <dbReference type="SAM" id="SignalP"/>
    </source>
</evidence>
<dbReference type="Proteomes" id="UP001498771">
    <property type="component" value="Unassembled WGS sequence"/>
</dbReference>
<feature type="signal peptide" evidence="1">
    <location>
        <begin position="1"/>
        <end position="27"/>
    </location>
</feature>
<keyword evidence="1" id="KW-0732">Signal</keyword>
<organism evidence="2 3">
    <name type="scientific">Myxozyma melibiosi</name>
    <dbReference type="NCBI Taxonomy" id="54550"/>
    <lineage>
        <taxon>Eukaryota</taxon>
        <taxon>Fungi</taxon>
        <taxon>Dikarya</taxon>
        <taxon>Ascomycota</taxon>
        <taxon>Saccharomycotina</taxon>
        <taxon>Lipomycetes</taxon>
        <taxon>Lipomycetales</taxon>
        <taxon>Lipomycetaceae</taxon>
        <taxon>Myxozyma</taxon>
    </lineage>
</organism>
<dbReference type="RefSeq" id="XP_064766377.1">
    <property type="nucleotide sequence ID" value="XM_064915394.1"/>
</dbReference>
<reference evidence="2 3" key="1">
    <citation type="submission" date="2024-03" db="EMBL/GenBank/DDBJ databases">
        <title>Genome-scale model development and genomic sequencing of the oleaginous clade Lipomyces.</title>
        <authorList>
            <consortium name="Lawrence Berkeley National Laboratory"/>
            <person name="Czajka J.J."/>
            <person name="Han Y."/>
            <person name="Kim J."/>
            <person name="Mondo S.J."/>
            <person name="Hofstad B.A."/>
            <person name="Robles A."/>
            <person name="Haridas S."/>
            <person name="Riley R."/>
            <person name="LaButti K."/>
            <person name="Pangilinan J."/>
            <person name="Andreopoulos W."/>
            <person name="Lipzen A."/>
            <person name="Yan J."/>
            <person name="Wang M."/>
            <person name="Ng V."/>
            <person name="Grigoriev I.V."/>
            <person name="Spatafora J.W."/>
            <person name="Magnuson J.K."/>
            <person name="Baker S.E."/>
            <person name="Pomraning K.R."/>
        </authorList>
    </citation>
    <scope>NUCLEOTIDE SEQUENCE [LARGE SCALE GENOMIC DNA]</scope>
    <source>
        <strain evidence="2 3">Phaff 52-87</strain>
    </source>
</reference>
<keyword evidence="3" id="KW-1185">Reference proteome</keyword>
<evidence type="ECO:0000313" key="2">
    <source>
        <dbReference type="EMBL" id="KAK7203344.1"/>
    </source>
</evidence>
<protein>
    <recommendedName>
        <fullName evidence="4">Secreted protein</fullName>
    </recommendedName>
</protein>
<dbReference type="EMBL" id="JBBJBU010000012">
    <property type="protein sequence ID" value="KAK7203344.1"/>
    <property type="molecule type" value="Genomic_DNA"/>
</dbReference>
<sequence length="105" mass="11467">MLQIIRITSADLCWLALDFPLICLVTGADCTHPQPWAGCLNPVSLSCTRANWPVLSQPGRAVLSQPGRALHPLPHRPIIRVGSARLVSSLATALVPWLLHIDYLN</sequence>
<evidence type="ECO:0000313" key="3">
    <source>
        <dbReference type="Proteomes" id="UP001498771"/>
    </source>
</evidence>
<name>A0ABR1F0G5_9ASCO</name>
<evidence type="ECO:0008006" key="4">
    <source>
        <dbReference type="Google" id="ProtNLM"/>
    </source>
</evidence>